<proteinExistence type="predicted"/>
<keyword evidence="2" id="KW-1185">Reference proteome</keyword>
<dbReference type="Proteomes" id="UP000664132">
    <property type="component" value="Unassembled WGS sequence"/>
</dbReference>
<evidence type="ECO:0000313" key="1">
    <source>
        <dbReference type="EMBL" id="KAG4412741.1"/>
    </source>
</evidence>
<dbReference type="Gene3D" id="3.30.40.10">
    <property type="entry name" value="Zinc/RING finger domain, C3HC4 (zinc finger)"/>
    <property type="match status" value="1"/>
</dbReference>
<dbReference type="EMBL" id="JAFJYH010000358">
    <property type="protein sequence ID" value="KAG4412741.1"/>
    <property type="molecule type" value="Genomic_DNA"/>
</dbReference>
<dbReference type="OrthoDB" id="8062037at2759"/>
<evidence type="ECO:0000313" key="2">
    <source>
        <dbReference type="Proteomes" id="UP000664132"/>
    </source>
</evidence>
<comment type="caution">
    <text evidence="1">The sequence shown here is derived from an EMBL/GenBank/DDBJ whole genome shotgun (WGS) entry which is preliminary data.</text>
</comment>
<dbReference type="AlphaFoldDB" id="A0A8H7T4A9"/>
<accession>A0A8H7T4A9</accession>
<name>A0A8H7T4A9_9HELO</name>
<organism evidence="1 2">
    <name type="scientific">Cadophora malorum</name>
    <dbReference type="NCBI Taxonomy" id="108018"/>
    <lineage>
        <taxon>Eukaryota</taxon>
        <taxon>Fungi</taxon>
        <taxon>Dikarya</taxon>
        <taxon>Ascomycota</taxon>
        <taxon>Pezizomycotina</taxon>
        <taxon>Leotiomycetes</taxon>
        <taxon>Helotiales</taxon>
        <taxon>Ploettnerulaceae</taxon>
        <taxon>Cadophora</taxon>
    </lineage>
</organism>
<reference evidence="1" key="1">
    <citation type="submission" date="2021-02" db="EMBL/GenBank/DDBJ databases">
        <title>Genome sequence Cadophora malorum strain M34.</title>
        <authorList>
            <person name="Stefanovic E."/>
            <person name="Vu D."/>
            <person name="Scully C."/>
            <person name="Dijksterhuis J."/>
            <person name="Roader J."/>
            <person name="Houbraken J."/>
        </authorList>
    </citation>
    <scope>NUCLEOTIDE SEQUENCE</scope>
    <source>
        <strain evidence="1">M34</strain>
    </source>
</reference>
<protein>
    <recommendedName>
        <fullName evidence="3">RING-type domain-containing protein</fullName>
    </recommendedName>
</protein>
<dbReference type="SUPFAM" id="SSF57850">
    <property type="entry name" value="RING/U-box"/>
    <property type="match status" value="1"/>
</dbReference>
<evidence type="ECO:0008006" key="3">
    <source>
        <dbReference type="Google" id="ProtNLM"/>
    </source>
</evidence>
<dbReference type="InterPro" id="IPR013083">
    <property type="entry name" value="Znf_RING/FYVE/PHD"/>
</dbReference>
<gene>
    <name evidence="1" type="ORF">IFR04_014138</name>
</gene>
<sequence>MTRSINTSAQLYQVTSALTNREDKVEVPSINPKCKNELVGFEYLMNEWCPRCRIRWLGFIVPFEYEEFAGGVPCGGYKGKVKRKVTLQREGFRRLTKEQIWAGRDNYLRDDMGEFRKYQQIEMYNRTRNRQYAEDVSDVDRTYFMEAPNDANKSYNGCPELFHPLEPHDIPESEIACSYCKLPWFFESGDGSHLSHEAIRLPCGHIFGQECILGWVGQHKIPTCLVCTQRYQIIHEIVDEDWENWLPDGYAQQKVVDFSLDSDIHRLKVSLIHTFHLKLLVVAVLFAPPPFTSRTNFFMLTIGAVLFWHSFIQLPTGAPSFSPRERIIQNRFVICSAIGNSIELLIARLNATSRYSLLVYPGLSWVMLEILRKILPSLGWDFRLNLGLPETRLPSPFDRAFVALESEDDVFDEEAVEEEEWEDELVDDGWEDKERLEYY</sequence>